<dbReference type="InterPro" id="IPR020843">
    <property type="entry name" value="ER"/>
</dbReference>
<dbReference type="SUPFAM" id="SSF51735">
    <property type="entry name" value="NAD(P)-binding Rossmann-fold domains"/>
    <property type="match status" value="1"/>
</dbReference>
<dbReference type="RefSeq" id="WP_408180785.1">
    <property type="nucleotide sequence ID" value="NZ_JAQQEZ010000038.1"/>
</dbReference>
<dbReference type="Gene3D" id="3.40.50.720">
    <property type="entry name" value="NAD(P)-binding Rossmann-like Domain"/>
    <property type="match status" value="1"/>
</dbReference>
<evidence type="ECO:0000313" key="3">
    <source>
        <dbReference type="Proteomes" id="UP001629230"/>
    </source>
</evidence>
<dbReference type="PANTHER" id="PTHR11695:SF294">
    <property type="entry name" value="RETICULON-4-INTERACTING PROTEIN 1, MITOCHONDRIAL"/>
    <property type="match status" value="1"/>
</dbReference>
<dbReference type="InterPro" id="IPR050700">
    <property type="entry name" value="YIM1/Zinc_Alcohol_DH_Fams"/>
</dbReference>
<protein>
    <submittedName>
        <fullName evidence="2">NADP-dependent oxidoreductase</fullName>
    </submittedName>
</protein>
<evidence type="ECO:0000313" key="2">
    <source>
        <dbReference type="EMBL" id="MFM0006225.1"/>
    </source>
</evidence>
<feature type="domain" description="Enoyl reductase (ER)" evidence="1">
    <location>
        <begin position="7"/>
        <end position="258"/>
    </location>
</feature>
<organism evidence="2 3">
    <name type="scientific">Paraburkholderia dipogonis</name>
    <dbReference type="NCBI Taxonomy" id="1211383"/>
    <lineage>
        <taxon>Bacteria</taxon>
        <taxon>Pseudomonadati</taxon>
        <taxon>Pseudomonadota</taxon>
        <taxon>Betaproteobacteria</taxon>
        <taxon>Burkholderiales</taxon>
        <taxon>Burkholderiaceae</taxon>
        <taxon>Paraburkholderia</taxon>
    </lineage>
</organism>
<dbReference type="PANTHER" id="PTHR11695">
    <property type="entry name" value="ALCOHOL DEHYDROGENASE RELATED"/>
    <property type="match status" value="1"/>
</dbReference>
<proteinExistence type="predicted"/>
<accession>A0ABW9B045</accession>
<reference evidence="2 3" key="1">
    <citation type="journal article" date="2024" name="Chem. Sci.">
        <title>Discovery of megapolipeptins by genome mining of a Burkholderiales bacteria collection.</title>
        <authorList>
            <person name="Paulo B.S."/>
            <person name="Recchia M.J.J."/>
            <person name="Lee S."/>
            <person name="Fergusson C.H."/>
            <person name="Romanowski S.B."/>
            <person name="Hernandez A."/>
            <person name="Krull N."/>
            <person name="Liu D.Y."/>
            <person name="Cavanagh H."/>
            <person name="Bos A."/>
            <person name="Gray C.A."/>
            <person name="Murphy B.T."/>
            <person name="Linington R.G."/>
            <person name="Eustaquio A.S."/>
        </authorList>
    </citation>
    <scope>NUCLEOTIDE SEQUENCE [LARGE SCALE GENOMIC DNA]</scope>
    <source>
        <strain evidence="2 3">RL17-350-BIC-A</strain>
    </source>
</reference>
<keyword evidence="3" id="KW-1185">Reference proteome</keyword>
<dbReference type="EMBL" id="JAQQEZ010000038">
    <property type="protein sequence ID" value="MFM0006225.1"/>
    <property type="molecule type" value="Genomic_DNA"/>
</dbReference>
<dbReference type="Gene3D" id="3.90.180.10">
    <property type="entry name" value="Medium-chain alcohol dehydrogenases, catalytic domain"/>
    <property type="match status" value="1"/>
</dbReference>
<name>A0ABW9B045_9BURK</name>
<dbReference type="InterPro" id="IPR013154">
    <property type="entry name" value="ADH-like_N"/>
</dbReference>
<dbReference type="CDD" id="cd05289">
    <property type="entry name" value="MDR_like_2"/>
    <property type="match status" value="1"/>
</dbReference>
<dbReference type="InterPro" id="IPR036291">
    <property type="entry name" value="NAD(P)-bd_dom_sf"/>
</dbReference>
<evidence type="ECO:0000259" key="1">
    <source>
        <dbReference type="SMART" id="SM00829"/>
    </source>
</evidence>
<dbReference type="Proteomes" id="UP001629230">
    <property type="component" value="Unassembled WGS sequence"/>
</dbReference>
<gene>
    <name evidence="2" type="ORF">PQR57_35215</name>
</gene>
<sequence>MLQAGQGESHTDAWFPVIPGWDVAGVVERVGPGVSEFAAGDEVIGDIRQEILHHGAYAELVSAPVETLARKPRGASRPEAAGLPLAGLTAYRAIVETLKVEPGETVLIHGAAGGVGAVAAQLALAGDTRVIGIASAGHHDFLRSLGVLPVAPSESIVGRVRDLAPDGVDAVLDCVGQGVLQATAGAGSSRMRACSIADGGPGITSVFARSDATILTRLAEMVDAGGLRVPITATYPLAQAAAAQTALKQHHPPGKIVLVV</sequence>
<dbReference type="InterPro" id="IPR011032">
    <property type="entry name" value="GroES-like_sf"/>
</dbReference>
<dbReference type="SMART" id="SM00829">
    <property type="entry name" value="PKS_ER"/>
    <property type="match status" value="1"/>
</dbReference>
<dbReference type="SUPFAM" id="SSF50129">
    <property type="entry name" value="GroES-like"/>
    <property type="match status" value="1"/>
</dbReference>
<comment type="caution">
    <text evidence="2">The sequence shown here is derived from an EMBL/GenBank/DDBJ whole genome shotgun (WGS) entry which is preliminary data.</text>
</comment>
<dbReference type="Pfam" id="PF08240">
    <property type="entry name" value="ADH_N"/>
    <property type="match status" value="1"/>
</dbReference>
<dbReference type="Pfam" id="PF13602">
    <property type="entry name" value="ADH_zinc_N_2"/>
    <property type="match status" value="1"/>
</dbReference>